<dbReference type="GO" id="GO:0140359">
    <property type="term" value="F:ABC-type transporter activity"/>
    <property type="evidence" value="ECO:0007669"/>
    <property type="project" value="InterPro"/>
</dbReference>
<dbReference type="Gene3D" id="3.40.50.300">
    <property type="entry name" value="P-loop containing nucleotide triphosphate hydrolases"/>
    <property type="match status" value="1"/>
</dbReference>
<dbReference type="InterPro" id="IPR027417">
    <property type="entry name" value="P-loop_NTPase"/>
</dbReference>
<accession>A0AAD9LQ75</accession>
<name>A0AAD9LQ75_9STRA</name>
<evidence type="ECO:0000256" key="3">
    <source>
        <dbReference type="ARBA" id="ARBA00022692"/>
    </source>
</evidence>
<protein>
    <submittedName>
        <fullName evidence="7">ABC transporter G family member 12</fullName>
    </submittedName>
</protein>
<keyword evidence="4" id="KW-1133">Transmembrane helix</keyword>
<dbReference type="PANTHER" id="PTHR48041">
    <property type="entry name" value="ABC TRANSPORTER G FAMILY MEMBER 28"/>
    <property type="match status" value="1"/>
</dbReference>
<dbReference type="Proteomes" id="UP001259832">
    <property type="component" value="Unassembled WGS sequence"/>
</dbReference>
<gene>
    <name evidence="7" type="ORF">P3T76_005441</name>
</gene>
<dbReference type="AlphaFoldDB" id="A0AAD9LQ75"/>
<dbReference type="Pfam" id="PF19055">
    <property type="entry name" value="ABC2_membrane_7"/>
    <property type="match status" value="1"/>
</dbReference>
<sequence>MAGTVVRQLRDIARDGNRTVIATIHQPSSELFSLFDQLYLLSDGSCVYDGPASEAVEYFDSLGFPCPEFVSPTDHFMRQLVVVDKASDEAGVARVERLKSAWATRKQPGVLTGSRKDPIIQTQDFNSNRLGILRQLQVVLSRNVLSLLRDQTGSQLRVPYSRLRFALVQCART</sequence>
<reference evidence="7" key="1">
    <citation type="submission" date="2023-08" db="EMBL/GenBank/DDBJ databases">
        <title>Reference Genome Resource for the Citrus Pathogen Phytophthora citrophthora.</title>
        <authorList>
            <person name="Moller H."/>
            <person name="Coetzee B."/>
            <person name="Rose L.J."/>
            <person name="Van Niekerk J.M."/>
        </authorList>
    </citation>
    <scope>NUCLEOTIDE SEQUENCE</scope>
    <source>
        <strain evidence="7">STE-U-9442</strain>
    </source>
</reference>
<dbReference type="PANTHER" id="PTHR48041:SF139">
    <property type="entry name" value="PROTEIN SCARLET"/>
    <property type="match status" value="1"/>
</dbReference>
<evidence type="ECO:0000313" key="7">
    <source>
        <dbReference type="EMBL" id="KAK1942804.1"/>
    </source>
</evidence>
<dbReference type="GO" id="GO:0016020">
    <property type="term" value="C:membrane"/>
    <property type="evidence" value="ECO:0007669"/>
    <property type="project" value="UniProtKB-SubCell"/>
</dbReference>
<keyword evidence="2" id="KW-0813">Transport</keyword>
<organism evidence="7 8">
    <name type="scientific">Phytophthora citrophthora</name>
    <dbReference type="NCBI Taxonomy" id="4793"/>
    <lineage>
        <taxon>Eukaryota</taxon>
        <taxon>Sar</taxon>
        <taxon>Stramenopiles</taxon>
        <taxon>Oomycota</taxon>
        <taxon>Peronosporomycetes</taxon>
        <taxon>Peronosporales</taxon>
        <taxon>Peronosporaceae</taxon>
        <taxon>Phytophthora</taxon>
    </lineage>
</organism>
<evidence type="ECO:0000259" key="6">
    <source>
        <dbReference type="Pfam" id="PF19055"/>
    </source>
</evidence>
<feature type="domain" description="ABC transporter family G" evidence="6">
    <location>
        <begin position="25"/>
        <end position="105"/>
    </location>
</feature>
<dbReference type="SUPFAM" id="SSF52540">
    <property type="entry name" value="P-loop containing nucleoside triphosphate hydrolases"/>
    <property type="match status" value="1"/>
</dbReference>
<keyword evidence="3" id="KW-0812">Transmembrane</keyword>
<keyword evidence="5" id="KW-0472">Membrane</keyword>
<evidence type="ECO:0000256" key="4">
    <source>
        <dbReference type="ARBA" id="ARBA00022989"/>
    </source>
</evidence>
<keyword evidence="8" id="KW-1185">Reference proteome</keyword>
<comment type="subcellular location">
    <subcellularLocation>
        <location evidence="1">Membrane</location>
        <topology evidence="1">Multi-pass membrane protein</topology>
    </subcellularLocation>
</comment>
<dbReference type="EMBL" id="JASMQC010000008">
    <property type="protein sequence ID" value="KAK1942804.1"/>
    <property type="molecule type" value="Genomic_DNA"/>
</dbReference>
<evidence type="ECO:0000256" key="1">
    <source>
        <dbReference type="ARBA" id="ARBA00004141"/>
    </source>
</evidence>
<dbReference type="InterPro" id="IPR043926">
    <property type="entry name" value="ABCG_dom"/>
</dbReference>
<evidence type="ECO:0000313" key="8">
    <source>
        <dbReference type="Proteomes" id="UP001259832"/>
    </source>
</evidence>
<evidence type="ECO:0000256" key="5">
    <source>
        <dbReference type="ARBA" id="ARBA00023136"/>
    </source>
</evidence>
<dbReference type="InterPro" id="IPR050352">
    <property type="entry name" value="ABCG_transporters"/>
</dbReference>
<proteinExistence type="predicted"/>
<evidence type="ECO:0000256" key="2">
    <source>
        <dbReference type="ARBA" id="ARBA00022448"/>
    </source>
</evidence>
<comment type="caution">
    <text evidence="7">The sequence shown here is derived from an EMBL/GenBank/DDBJ whole genome shotgun (WGS) entry which is preliminary data.</text>
</comment>